<keyword evidence="4" id="KW-0804">Transcription</keyword>
<dbReference type="Gene3D" id="1.10.357.10">
    <property type="entry name" value="Tetracycline Repressor, domain 2"/>
    <property type="match status" value="1"/>
</dbReference>
<keyword evidence="1" id="KW-0678">Repressor</keyword>
<dbReference type="AlphaFoldDB" id="F5XLS0"/>
<dbReference type="EMBL" id="AP012204">
    <property type="protein sequence ID" value="BAK33799.1"/>
    <property type="molecule type" value="Genomic_DNA"/>
</dbReference>
<dbReference type="Gene3D" id="1.10.10.60">
    <property type="entry name" value="Homeodomain-like"/>
    <property type="match status" value="1"/>
</dbReference>
<evidence type="ECO:0000256" key="5">
    <source>
        <dbReference type="PROSITE-ProRule" id="PRU00335"/>
    </source>
</evidence>
<dbReference type="STRING" id="1032480.MLP_07850"/>
<name>F5XLS0_MICPN</name>
<keyword evidence="2" id="KW-0805">Transcription regulation</keyword>
<dbReference type="KEGG" id="mph:MLP_07850"/>
<evidence type="ECO:0000313" key="8">
    <source>
        <dbReference type="EMBL" id="BAK33799.1"/>
    </source>
</evidence>
<dbReference type="PANTHER" id="PTHR30055:SF234">
    <property type="entry name" value="HTH-TYPE TRANSCRIPTIONAL REGULATOR BETI"/>
    <property type="match status" value="1"/>
</dbReference>
<evidence type="ECO:0000256" key="4">
    <source>
        <dbReference type="ARBA" id="ARBA00023163"/>
    </source>
</evidence>
<feature type="compositionally biased region" description="Low complexity" evidence="6">
    <location>
        <begin position="7"/>
        <end position="26"/>
    </location>
</feature>
<dbReference type="Proteomes" id="UP000007947">
    <property type="component" value="Chromosome"/>
</dbReference>
<dbReference type="RefSeq" id="WP_013861686.1">
    <property type="nucleotide sequence ID" value="NC_015635.1"/>
</dbReference>
<dbReference type="HOGENOM" id="CLU_069356_44_1_11"/>
<dbReference type="eggNOG" id="COG1309">
    <property type="taxonomic scope" value="Bacteria"/>
</dbReference>
<dbReference type="SUPFAM" id="SSF48498">
    <property type="entry name" value="Tetracyclin repressor-like, C-terminal domain"/>
    <property type="match status" value="1"/>
</dbReference>
<dbReference type="InterPro" id="IPR009057">
    <property type="entry name" value="Homeodomain-like_sf"/>
</dbReference>
<keyword evidence="3 5" id="KW-0238">DNA-binding</keyword>
<dbReference type="InterPro" id="IPR039538">
    <property type="entry name" value="BetI_C"/>
</dbReference>
<dbReference type="InterPro" id="IPR001647">
    <property type="entry name" value="HTH_TetR"/>
</dbReference>
<evidence type="ECO:0000256" key="1">
    <source>
        <dbReference type="ARBA" id="ARBA00022491"/>
    </source>
</evidence>
<evidence type="ECO:0000256" key="3">
    <source>
        <dbReference type="ARBA" id="ARBA00023125"/>
    </source>
</evidence>
<dbReference type="GO" id="GO:0003700">
    <property type="term" value="F:DNA-binding transcription factor activity"/>
    <property type="evidence" value="ECO:0007669"/>
    <property type="project" value="TreeGrafter"/>
</dbReference>
<organism evidence="8 9">
    <name type="scientific">Microlunatus phosphovorus (strain ATCC 700054 / DSM 10555 / JCM 9379 / NBRC 101784 / NCIMB 13414 / VKM Ac-1990 / NM-1)</name>
    <dbReference type="NCBI Taxonomy" id="1032480"/>
    <lineage>
        <taxon>Bacteria</taxon>
        <taxon>Bacillati</taxon>
        <taxon>Actinomycetota</taxon>
        <taxon>Actinomycetes</taxon>
        <taxon>Propionibacteriales</taxon>
        <taxon>Propionibacteriaceae</taxon>
        <taxon>Microlunatus</taxon>
    </lineage>
</organism>
<keyword evidence="9" id="KW-1185">Reference proteome</keyword>
<gene>
    <name evidence="8" type="ordered locus">MLP_07850</name>
</gene>
<dbReference type="GO" id="GO:0000976">
    <property type="term" value="F:transcription cis-regulatory region binding"/>
    <property type="evidence" value="ECO:0007669"/>
    <property type="project" value="TreeGrafter"/>
</dbReference>
<proteinExistence type="predicted"/>
<feature type="DNA-binding region" description="H-T-H motif" evidence="5">
    <location>
        <begin position="63"/>
        <end position="82"/>
    </location>
</feature>
<protein>
    <submittedName>
        <fullName evidence="8">Putative TetR family transcriptional regulator</fullName>
    </submittedName>
</protein>
<dbReference type="Pfam" id="PF13977">
    <property type="entry name" value="TetR_C_6"/>
    <property type="match status" value="1"/>
</dbReference>
<evidence type="ECO:0000259" key="7">
    <source>
        <dbReference type="PROSITE" id="PS50977"/>
    </source>
</evidence>
<dbReference type="PANTHER" id="PTHR30055">
    <property type="entry name" value="HTH-TYPE TRANSCRIPTIONAL REGULATOR RUTR"/>
    <property type="match status" value="1"/>
</dbReference>
<dbReference type="Pfam" id="PF00440">
    <property type="entry name" value="TetR_N"/>
    <property type="match status" value="1"/>
</dbReference>
<sequence>MTVSDGPPTASASTTPATTSTTAVTTGQARRRKTGYARGEAARRRILDVAWEAFAERGFRGTSFNEIAKAAGLTMAGLIHHFPTKIDLFTAVLQAHEAEDRARLHDMLGDEPSIFEVLDAFVATARINTGRYSFVQLHHVIAAESARGDHPGTEHAHAHFARTRELVKQAVRRSIEAGDISPRTRPEPIALRVVAMIEGLENQWLHDPDTIDLAGVFEAWVAELKQQLASPSQ</sequence>
<dbReference type="InterPro" id="IPR036271">
    <property type="entry name" value="Tet_transcr_reg_TetR-rel_C_sf"/>
</dbReference>
<dbReference type="InterPro" id="IPR050109">
    <property type="entry name" value="HTH-type_TetR-like_transc_reg"/>
</dbReference>
<feature type="domain" description="HTH tetR-type" evidence="7">
    <location>
        <begin position="40"/>
        <end position="100"/>
    </location>
</feature>
<evidence type="ECO:0000256" key="6">
    <source>
        <dbReference type="SAM" id="MobiDB-lite"/>
    </source>
</evidence>
<evidence type="ECO:0000313" key="9">
    <source>
        <dbReference type="Proteomes" id="UP000007947"/>
    </source>
</evidence>
<dbReference type="SUPFAM" id="SSF46689">
    <property type="entry name" value="Homeodomain-like"/>
    <property type="match status" value="1"/>
</dbReference>
<feature type="region of interest" description="Disordered" evidence="6">
    <location>
        <begin position="1"/>
        <end position="37"/>
    </location>
</feature>
<accession>F5XLS0</accession>
<dbReference type="PROSITE" id="PS50977">
    <property type="entry name" value="HTH_TETR_2"/>
    <property type="match status" value="1"/>
</dbReference>
<evidence type="ECO:0000256" key="2">
    <source>
        <dbReference type="ARBA" id="ARBA00023015"/>
    </source>
</evidence>
<reference evidence="8 9" key="1">
    <citation type="submission" date="2011-05" db="EMBL/GenBank/DDBJ databases">
        <title>Whole genome sequence of Microlunatus phosphovorus NM-1.</title>
        <authorList>
            <person name="Hosoyama A."/>
            <person name="Sasaki K."/>
            <person name="Harada T."/>
            <person name="Igarashi R."/>
            <person name="Kawakoshi A."/>
            <person name="Sasagawa M."/>
            <person name="Fukada J."/>
            <person name="Nakamura S."/>
            <person name="Katano Y."/>
            <person name="Hanada S."/>
            <person name="Kamagata Y."/>
            <person name="Nakamura N."/>
            <person name="Yamazaki S."/>
            <person name="Fujita N."/>
        </authorList>
    </citation>
    <scope>NUCLEOTIDE SEQUENCE [LARGE SCALE GENOMIC DNA]</scope>
    <source>
        <strain evidence="9">ATCC 700054 / DSM 10555 / JCM 9379 / NBRC 101784 / NCIMB 13414 / VKM Ac-1990 / NM-1</strain>
    </source>
</reference>
<dbReference type="PRINTS" id="PR00455">
    <property type="entry name" value="HTHTETR"/>
</dbReference>